<dbReference type="Proteomes" id="UP000269226">
    <property type="component" value="Chromosome"/>
</dbReference>
<evidence type="ECO:0000313" key="5">
    <source>
        <dbReference type="Proteomes" id="UP000269226"/>
    </source>
</evidence>
<dbReference type="GeneID" id="57043436"/>
<organism evidence="4 5">
    <name type="scientific">Melissococcus plutonius</name>
    <dbReference type="NCBI Taxonomy" id="33970"/>
    <lineage>
        <taxon>Bacteria</taxon>
        <taxon>Bacillati</taxon>
        <taxon>Bacillota</taxon>
        <taxon>Bacilli</taxon>
        <taxon>Lactobacillales</taxon>
        <taxon>Enterococcaceae</taxon>
        <taxon>Melissococcus</taxon>
    </lineage>
</organism>
<feature type="domain" description="LysM" evidence="3">
    <location>
        <begin position="141"/>
        <end position="186"/>
    </location>
</feature>
<dbReference type="CDD" id="cd00118">
    <property type="entry name" value="LysM"/>
    <property type="match status" value="1"/>
</dbReference>
<dbReference type="EMBL" id="AP018492">
    <property type="protein sequence ID" value="BBC61000.1"/>
    <property type="molecule type" value="Genomic_DNA"/>
</dbReference>
<evidence type="ECO:0000259" key="3">
    <source>
        <dbReference type="PROSITE" id="PS51782"/>
    </source>
</evidence>
<evidence type="ECO:0000313" key="4">
    <source>
        <dbReference type="EMBL" id="BBC61000.1"/>
    </source>
</evidence>
<dbReference type="InterPro" id="IPR018392">
    <property type="entry name" value="LysM"/>
</dbReference>
<dbReference type="NCBIfam" id="NF042931">
    <property type="entry name" value="SAG1386_EF1546"/>
    <property type="match status" value="1"/>
</dbReference>
<proteinExistence type="predicted"/>
<keyword evidence="2" id="KW-1133">Transmembrane helix</keyword>
<protein>
    <submittedName>
        <fullName evidence="4">LysM domain-containing protein</fullName>
    </submittedName>
</protein>
<dbReference type="Pfam" id="PF01476">
    <property type="entry name" value="LysM"/>
    <property type="match status" value="1"/>
</dbReference>
<dbReference type="InterPro" id="IPR049981">
    <property type="entry name" value="SPy_0802-like"/>
</dbReference>
<evidence type="ECO:0000256" key="2">
    <source>
        <dbReference type="SAM" id="Phobius"/>
    </source>
</evidence>
<dbReference type="SUPFAM" id="SSF54106">
    <property type="entry name" value="LysM domain"/>
    <property type="match status" value="1"/>
</dbReference>
<dbReference type="PROSITE" id="PS51782">
    <property type="entry name" value="LYSM"/>
    <property type="match status" value="1"/>
</dbReference>
<reference evidence="4 5" key="1">
    <citation type="submission" date="2018-01" db="EMBL/GenBank/DDBJ databases">
        <title>Whole genome sequence of Melissococcus plutonius DAT561.</title>
        <authorList>
            <person name="Okumura K."/>
            <person name="Takamatsu D."/>
            <person name="Okura M."/>
        </authorList>
    </citation>
    <scope>NUCLEOTIDE SEQUENCE [LARGE SCALE GENOMIC DNA]</scope>
    <source>
        <strain evidence="4 5">DAT561</strain>
    </source>
</reference>
<dbReference type="InterPro" id="IPR036779">
    <property type="entry name" value="LysM_dom_sf"/>
</dbReference>
<feature type="compositionally biased region" description="Basic residues" evidence="1">
    <location>
        <begin position="1"/>
        <end position="10"/>
    </location>
</feature>
<gene>
    <name evidence="4" type="ORF">DAT561_0886</name>
</gene>
<accession>A0A2Z5Y2K9</accession>
<sequence>MSKRGKNNRKKVQEPWEQSIYEPDQNGRASRLEKRQQKKGNTFFLTILVILLLLIITLPIGTYFWATRDNKPDTSKNVTQSSSVVSSSSAEAKSTSETETSAPEASETETEQATNQRTEESQTSVSSSERVQDSQEDGTGTSTTVQNGEGPQQVAERNGLTVEQLLQLNPTMNSNTMLYPGDKLRIK</sequence>
<feature type="transmembrane region" description="Helical" evidence="2">
    <location>
        <begin position="43"/>
        <end position="66"/>
    </location>
</feature>
<keyword evidence="2" id="KW-0812">Transmembrane</keyword>
<evidence type="ECO:0000256" key="1">
    <source>
        <dbReference type="SAM" id="MobiDB-lite"/>
    </source>
</evidence>
<dbReference type="SMART" id="SM00257">
    <property type="entry name" value="LysM"/>
    <property type="match status" value="1"/>
</dbReference>
<keyword evidence="2" id="KW-0472">Membrane</keyword>
<dbReference type="Gene3D" id="3.10.350.10">
    <property type="entry name" value="LysM domain"/>
    <property type="match status" value="1"/>
</dbReference>
<dbReference type="RefSeq" id="WP_015694942.1">
    <property type="nucleotide sequence ID" value="NZ_AP018492.1"/>
</dbReference>
<feature type="compositionally biased region" description="Polar residues" evidence="1">
    <location>
        <begin position="137"/>
        <end position="150"/>
    </location>
</feature>
<dbReference type="AlphaFoldDB" id="A0A2Z5Y2K9"/>
<name>A0A2Z5Y2K9_9ENTE</name>
<feature type="region of interest" description="Disordered" evidence="1">
    <location>
        <begin position="69"/>
        <end position="157"/>
    </location>
</feature>
<feature type="compositionally biased region" description="Low complexity" evidence="1">
    <location>
        <begin position="75"/>
        <end position="129"/>
    </location>
</feature>
<feature type="region of interest" description="Disordered" evidence="1">
    <location>
        <begin position="1"/>
        <end position="35"/>
    </location>
</feature>